<organism evidence="2 3">
    <name type="scientific">Clostridium neonatale</name>
    <dbReference type="NCBI Taxonomy" id="137838"/>
    <lineage>
        <taxon>Bacteria</taxon>
        <taxon>Bacillati</taxon>
        <taxon>Bacillota</taxon>
        <taxon>Clostridia</taxon>
        <taxon>Eubacteriales</taxon>
        <taxon>Clostridiaceae</taxon>
        <taxon>Clostridium</taxon>
    </lineage>
</organism>
<feature type="transmembrane region" description="Helical" evidence="1">
    <location>
        <begin position="29"/>
        <end position="62"/>
    </location>
</feature>
<feature type="transmembrane region" description="Helical" evidence="1">
    <location>
        <begin position="74"/>
        <end position="99"/>
    </location>
</feature>
<protein>
    <recommendedName>
        <fullName evidence="4">DUF4190 domain-containing protein</fullName>
    </recommendedName>
</protein>
<dbReference type="RefSeq" id="WP_058294016.1">
    <property type="nucleotide sequence ID" value="NZ_CAKJVD010000011.1"/>
</dbReference>
<sequence length="101" mass="10940">MNNDNSKTKLSNTPKPVIVNKLSQKNDSISISSLVFGIMSCILFFSIMYSIIVGIIGLILGIISIAQKRDGFKLAIAGIISSVIGLLIGTLFFIVYILFTI</sequence>
<dbReference type="GeneID" id="68876143"/>
<dbReference type="Proteomes" id="UP000220840">
    <property type="component" value="Unassembled WGS sequence"/>
</dbReference>
<name>A0A2A7MEU8_9CLOT</name>
<evidence type="ECO:0000256" key="1">
    <source>
        <dbReference type="SAM" id="Phobius"/>
    </source>
</evidence>
<keyword evidence="1" id="KW-1133">Transmembrane helix</keyword>
<keyword evidence="1" id="KW-0472">Membrane</keyword>
<dbReference type="EMBL" id="PDCJ01000002">
    <property type="protein sequence ID" value="PEG29851.1"/>
    <property type="molecule type" value="Genomic_DNA"/>
</dbReference>
<dbReference type="AlphaFoldDB" id="A0A2A7MEU8"/>
<proteinExistence type="predicted"/>
<reference evidence="2 3" key="1">
    <citation type="submission" date="2017-10" db="EMBL/GenBank/DDBJ databases">
        <title>Effective Description of Clostridium neonatale sp. nov. linked to necrotizing enterocolitis in neonates and a clarification of species assignable to the genus Clostridium (Prazmowski 1880) emend. Lawson and Rainey 2016.</title>
        <authorList>
            <person name="Bernard K."/>
            <person name="Burdz T."/>
            <person name="Wiebe D."/>
            <person name="Balcewich B."/>
            <person name="Alfa M."/>
            <person name="Bernier A.-M."/>
        </authorList>
    </citation>
    <scope>NUCLEOTIDE SEQUENCE [LARGE SCALE GENOMIC DNA]</scope>
    <source>
        <strain evidence="2 3">LCDC99A005</strain>
    </source>
</reference>
<dbReference type="STRING" id="137838.GCA_001458595_01122"/>
<evidence type="ECO:0000313" key="2">
    <source>
        <dbReference type="EMBL" id="PEG29851.1"/>
    </source>
</evidence>
<accession>A0A2A7MEU8</accession>
<comment type="caution">
    <text evidence="2">The sequence shown here is derived from an EMBL/GenBank/DDBJ whole genome shotgun (WGS) entry which is preliminary data.</text>
</comment>
<keyword evidence="1" id="KW-0812">Transmembrane</keyword>
<evidence type="ECO:0000313" key="3">
    <source>
        <dbReference type="Proteomes" id="UP000220840"/>
    </source>
</evidence>
<evidence type="ECO:0008006" key="4">
    <source>
        <dbReference type="Google" id="ProtNLM"/>
    </source>
</evidence>
<gene>
    <name evidence="2" type="ORF">CQ394_14460</name>
</gene>
<keyword evidence="3" id="KW-1185">Reference proteome</keyword>